<sequence>MSVDLDERDPNDINGHVKVSFEDVLAEPAGAHSIDCVWKASYFCFNCGKNCCYNVMATLCGIFIALWWGCEFAFITFSMVWCITPCLRYFSITMGCLQKYFGTCITCYLAPICETCGLLFSRITVTRDK</sequence>
<dbReference type="GO" id="GO:0005901">
    <property type="term" value="C:caveola"/>
    <property type="evidence" value="ECO:0007669"/>
    <property type="project" value="UniProtKB-SubCell"/>
</dbReference>
<dbReference type="KEGG" id="cvn:111115887"/>
<dbReference type="GO" id="GO:0070836">
    <property type="term" value="P:caveola assembly"/>
    <property type="evidence" value="ECO:0007669"/>
    <property type="project" value="InterPro"/>
</dbReference>
<accession>A0A8B8C4I0</accession>
<dbReference type="PANTHER" id="PTHR10844:SF19">
    <property type="entry name" value="CAVEOLIN-2"/>
    <property type="match status" value="1"/>
</dbReference>
<evidence type="ECO:0000256" key="6">
    <source>
        <dbReference type="RuleBase" id="RU000680"/>
    </source>
</evidence>
<protein>
    <recommendedName>
        <fullName evidence="6">Caveolin</fullName>
    </recommendedName>
</protein>
<dbReference type="GO" id="GO:0000139">
    <property type="term" value="C:Golgi membrane"/>
    <property type="evidence" value="ECO:0007669"/>
    <property type="project" value="UniProtKB-SubCell"/>
</dbReference>
<keyword evidence="7" id="KW-1185">Reference proteome</keyword>
<dbReference type="OrthoDB" id="5917823at2759"/>
<dbReference type="Proteomes" id="UP000694844">
    <property type="component" value="Chromosome 9"/>
</dbReference>
<gene>
    <name evidence="8" type="primary">LOC111115887</name>
</gene>
<keyword evidence="3 6" id="KW-1003">Cell membrane</keyword>
<organism evidence="7 8">
    <name type="scientific">Crassostrea virginica</name>
    <name type="common">Eastern oyster</name>
    <dbReference type="NCBI Taxonomy" id="6565"/>
    <lineage>
        <taxon>Eukaryota</taxon>
        <taxon>Metazoa</taxon>
        <taxon>Spiralia</taxon>
        <taxon>Lophotrochozoa</taxon>
        <taxon>Mollusca</taxon>
        <taxon>Bivalvia</taxon>
        <taxon>Autobranchia</taxon>
        <taxon>Pteriomorphia</taxon>
        <taxon>Ostreida</taxon>
        <taxon>Ostreoidea</taxon>
        <taxon>Ostreidae</taxon>
        <taxon>Crassostrea</taxon>
    </lineage>
</organism>
<comment type="function">
    <text evidence="6">May act as a scaffolding protein within caveolar membranes. Interacts directly with G-protein alpha subunits and can functionally regulate their activity.</text>
</comment>
<keyword evidence="5 6" id="KW-0472">Membrane</keyword>
<reference evidence="8" key="1">
    <citation type="submission" date="2025-08" db="UniProtKB">
        <authorList>
            <consortium name="RefSeq"/>
        </authorList>
    </citation>
    <scope>IDENTIFICATION</scope>
    <source>
        <tissue evidence="8">Whole sample</tissue>
    </source>
</reference>
<dbReference type="Pfam" id="PF01146">
    <property type="entry name" value="Caveolin"/>
    <property type="match status" value="1"/>
</dbReference>
<dbReference type="GeneID" id="111115887"/>
<evidence type="ECO:0000313" key="7">
    <source>
        <dbReference type="Proteomes" id="UP000694844"/>
    </source>
</evidence>
<evidence type="ECO:0000256" key="1">
    <source>
        <dbReference type="ARBA" id="ARBA00004202"/>
    </source>
</evidence>
<evidence type="ECO:0000256" key="2">
    <source>
        <dbReference type="ARBA" id="ARBA00010988"/>
    </source>
</evidence>
<evidence type="ECO:0000256" key="3">
    <source>
        <dbReference type="ARBA" id="ARBA00022475"/>
    </source>
</evidence>
<evidence type="ECO:0000256" key="4">
    <source>
        <dbReference type="ARBA" id="ARBA00023034"/>
    </source>
</evidence>
<dbReference type="GO" id="GO:0060090">
    <property type="term" value="F:molecular adaptor activity"/>
    <property type="evidence" value="ECO:0007669"/>
    <property type="project" value="TreeGrafter"/>
</dbReference>
<comment type="similarity">
    <text evidence="2 6">Belongs to the caveolin family.</text>
</comment>
<dbReference type="InterPro" id="IPR001612">
    <property type="entry name" value="Caveolin"/>
</dbReference>
<dbReference type="RefSeq" id="XP_022310495.1">
    <property type="nucleotide sequence ID" value="XM_022454787.1"/>
</dbReference>
<evidence type="ECO:0000313" key="8">
    <source>
        <dbReference type="RefSeq" id="XP_022310495.1"/>
    </source>
</evidence>
<evidence type="ECO:0000256" key="5">
    <source>
        <dbReference type="ARBA" id="ARBA00023136"/>
    </source>
</evidence>
<comment type="subcellular location">
    <subcellularLocation>
        <location evidence="1 6">Cell membrane</location>
        <topology evidence="1 6">Peripheral membrane protein</topology>
    </subcellularLocation>
    <subcellularLocation>
        <location evidence="6">Golgi apparatus membrane</location>
        <topology evidence="6">Peripheral membrane protein</topology>
    </subcellularLocation>
    <subcellularLocation>
        <location evidence="6">Membrane</location>
        <location evidence="6">Caveola</location>
        <topology evidence="6">Peripheral membrane protein</topology>
    </subcellularLocation>
</comment>
<keyword evidence="4 6" id="KW-0333">Golgi apparatus</keyword>
<name>A0A8B8C4I0_CRAVI</name>
<dbReference type="AlphaFoldDB" id="A0A8B8C4I0"/>
<proteinExistence type="inferred from homology"/>
<dbReference type="PANTHER" id="PTHR10844">
    <property type="entry name" value="CAVEOLIN"/>
    <property type="match status" value="1"/>
</dbReference>